<keyword evidence="5" id="KW-1185">Reference proteome</keyword>
<gene>
    <name evidence="4" type="ORF">AJ79_01635</name>
</gene>
<dbReference type="SUPFAM" id="SSF48403">
    <property type="entry name" value="Ankyrin repeat"/>
    <property type="match status" value="1"/>
</dbReference>
<protein>
    <submittedName>
        <fullName evidence="4">Uncharacterized protein</fullName>
    </submittedName>
</protein>
<evidence type="ECO:0000313" key="5">
    <source>
        <dbReference type="Proteomes" id="UP000223968"/>
    </source>
</evidence>
<dbReference type="Pfam" id="PF12796">
    <property type="entry name" value="Ank_2"/>
    <property type="match status" value="1"/>
</dbReference>
<dbReference type="Pfam" id="PF00023">
    <property type="entry name" value="Ank"/>
    <property type="match status" value="1"/>
</dbReference>
<dbReference type="STRING" id="1447875.A0A2B7Y5M3"/>
<evidence type="ECO:0000256" key="3">
    <source>
        <dbReference type="PROSITE-ProRule" id="PRU00023"/>
    </source>
</evidence>
<dbReference type="AlphaFoldDB" id="A0A2B7Y5M3"/>
<evidence type="ECO:0000313" key="4">
    <source>
        <dbReference type="EMBL" id="PGH16530.1"/>
    </source>
</evidence>
<dbReference type="Proteomes" id="UP000223968">
    <property type="component" value="Unassembled WGS sequence"/>
</dbReference>
<organism evidence="4 5">
    <name type="scientific">Helicocarpus griseus UAMH5409</name>
    <dbReference type="NCBI Taxonomy" id="1447875"/>
    <lineage>
        <taxon>Eukaryota</taxon>
        <taxon>Fungi</taxon>
        <taxon>Dikarya</taxon>
        <taxon>Ascomycota</taxon>
        <taxon>Pezizomycotina</taxon>
        <taxon>Eurotiomycetes</taxon>
        <taxon>Eurotiomycetidae</taxon>
        <taxon>Onygenales</taxon>
        <taxon>Ajellomycetaceae</taxon>
        <taxon>Helicocarpus</taxon>
    </lineage>
</organism>
<evidence type="ECO:0000256" key="2">
    <source>
        <dbReference type="ARBA" id="ARBA00023043"/>
    </source>
</evidence>
<keyword evidence="1" id="KW-0677">Repeat</keyword>
<dbReference type="InterPro" id="IPR002110">
    <property type="entry name" value="Ankyrin_rpt"/>
</dbReference>
<dbReference type="PROSITE" id="PS50297">
    <property type="entry name" value="ANK_REP_REGION"/>
    <property type="match status" value="1"/>
</dbReference>
<dbReference type="PANTHER" id="PTHR24173">
    <property type="entry name" value="ANKYRIN REPEAT CONTAINING"/>
    <property type="match status" value="1"/>
</dbReference>
<dbReference type="Gene3D" id="1.25.40.20">
    <property type="entry name" value="Ankyrin repeat-containing domain"/>
    <property type="match status" value="1"/>
</dbReference>
<dbReference type="PANTHER" id="PTHR24173:SF61">
    <property type="entry name" value="ANKYRIN 2"/>
    <property type="match status" value="1"/>
</dbReference>
<dbReference type="SMART" id="SM00248">
    <property type="entry name" value="ANK"/>
    <property type="match status" value="5"/>
</dbReference>
<keyword evidence="2 3" id="KW-0040">ANK repeat</keyword>
<sequence>MRSLIRSFCEKLDESVLVSLDGNKRAKLPNSLKYEDLPSANEPFKTKQEIAWKVVYFALQTCLNESVEEFLRDELLEWLELEENIFLLRALLKTALSRAQRLVPKLIQDAAKYGNVKCYKHILEASFNPEPGIHYGTLLRAAARCSDVEVLRTLIKRGCDVNLPPTQLHEDGEPPLHCAIMARESRLLGNTQKREILSHKVFECSQALLEAGADISMIDRWGDTALHIAALHEHASLQLIDLLIEKGVEVSKSNGADLGITPLGICVFRVSKYPSDESVQSRYIDIASKLLEAGAHVMISAQGKHVPNTIIGIAASTGLLEIAKVLLKYGSWKESPGKEHFEDALYWAKRMKRNHVHSLLRSFWAKLHGKQ</sequence>
<dbReference type="InterPro" id="IPR036770">
    <property type="entry name" value="Ankyrin_rpt-contain_sf"/>
</dbReference>
<evidence type="ECO:0000256" key="1">
    <source>
        <dbReference type="ARBA" id="ARBA00022737"/>
    </source>
</evidence>
<name>A0A2B7Y5M3_9EURO</name>
<dbReference type="OrthoDB" id="3945980at2759"/>
<dbReference type="PROSITE" id="PS50088">
    <property type="entry name" value="ANK_REPEAT"/>
    <property type="match status" value="1"/>
</dbReference>
<comment type="caution">
    <text evidence="4">The sequence shown here is derived from an EMBL/GenBank/DDBJ whole genome shotgun (WGS) entry which is preliminary data.</text>
</comment>
<accession>A0A2B7Y5M3</accession>
<dbReference type="EMBL" id="PDNB01000016">
    <property type="protein sequence ID" value="PGH16530.1"/>
    <property type="molecule type" value="Genomic_DNA"/>
</dbReference>
<proteinExistence type="predicted"/>
<reference evidence="4 5" key="1">
    <citation type="submission" date="2017-10" db="EMBL/GenBank/DDBJ databases">
        <title>Comparative genomics in systemic dimorphic fungi from Ajellomycetaceae.</title>
        <authorList>
            <person name="Munoz J.F."/>
            <person name="Mcewen J.G."/>
            <person name="Clay O.K."/>
            <person name="Cuomo C.A."/>
        </authorList>
    </citation>
    <scope>NUCLEOTIDE SEQUENCE [LARGE SCALE GENOMIC DNA]</scope>
    <source>
        <strain evidence="4 5">UAMH5409</strain>
    </source>
</reference>
<feature type="repeat" description="ANK" evidence="3">
    <location>
        <begin position="221"/>
        <end position="255"/>
    </location>
</feature>